<comment type="caution">
    <text evidence="8">Lacks conserved residue(s) required for the propagation of feature annotation.</text>
</comment>
<feature type="compositionally biased region" description="Polar residues" evidence="11">
    <location>
        <begin position="504"/>
        <end position="513"/>
    </location>
</feature>
<evidence type="ECO:0000256" key="5">
    <source>
        <dbReference type="ARBA" id="ARBA00023054"/>
    </source>
</evidence>
<feature type="compositionally biased region" description="Polar residues" evidence="11">
    <location>
        <begin position="481"/>
        <end position="490"/>
    </location>
</feature>
<feature type="coiled-coil region" evidence="10">
    <location>
        <begin position="155"/>
        <end position="182"/>
    </location>
</feature>
<evidence type="ECO:0000256" key="2">
    <source>
        <dbReference type="ARBA" id="ARBA00022701"/>
    </source>
</evidence>
<evidence type="ECO:0000259" key="12">
    <source>
        <dbReference type="PROSITE" id="PS50067"/>
    </source>
</evidence>
<evidence type="ECO:0000256" key="1">
    <source>
        <dbReference type="ARBA" id="ARBA00004245"/>
    </source>
</evidence>
<keyword evidence="7" id="KW-0963">Cytoplasm</keyword>
<dbReference type="SUPFAM" id="SSF52540">
    <property type="entry name" value="P-loop containing nucleoside triphosphate hydrolases"/>
    <property type="match status" value="1"/>
</dbReference>
<dbReference type="InterPro" id="IPR027640">
    <property type="entry name" value="Kinesin-like_fam"/>
</dbReference>
<gene>
    <name evidence="13" type="ORF">RUM43_004855</name>
</gene>
<accession>A0AAN8SBB3</accession>
<keyword evidence="6 9" id="KW-0505">Motor protein</keyword>
<keyword evidence="4 9" id="KW-0067">ATP-binding</keyword>
<dbReference type="GO" id="GO:0005874">
    <property type="term" value="C:microtubule"/>
    <property type="evidence" value="ECO:0007669"/>
    <property type="project" value="UniProtKB-KW"/>
</dbReference>
<evidence type="ECO:0000256" key="8">
    <source>
        <dbReference type="PROSITE-ProRule" id="PRU00283"/>
    </source>
</evidence>
<dbReference type="SMART" id="SM00129">
    <property type="entry name" value="KISc"/>
    <property type="match status" value="1"/>
</dbReference>
<evidence type="ECO:0000313" key="14">
    <source>
        <dbReference type="Proteomes" id="UP001372834"/>
    </source>
</evidence>
<dbReference type="Gene3D" id="3.40.850.10">
    <property type="entry name" value="Kinesin motor domain"/>
    <property type="match status" value="1"/>
</dbReference>
<dbReference type="PANTHER" id="PTHR47968">
    <property type="entry name" value="CENTROMERE PROTEIN E"/>
    <property type="match status" value="1"/>
</dbReference>
<evidence type="ECO:0000256" key="7">
    <source>
        <dbReference type="ARBA" id="ARBA00023212"/>
    </source>
</evidence>
<sequence length="532" mass="61050">MEPTALNKTSSRSHALLSINVRQTFPMQKNEKLKARIKQGKLFMIDLAGSERASQTKNRGKRLVEGAHINRSLLALGNCINALSGGARYVNYRDSKLTRLLKDALSGNSQTCMIAHVSPAMAQREESKNTLLYAERAKSISNKVEKNVLDISYHVSQYRTIISELRDEIARLKSKMPDEKKVLSQAQSSKMVDVETEMVKRQVSAQFQSNSAHLATLKNEIISTFKEQMKLRKRLFNIESYLMELDAEADRQQAIINEWEGKHNRLYRGNIYSGKMPEKPDLGSLDLDYQEIEKESRNKSLEKALLEITLIEKEQEKYSDLRAVTETELEKCKEKADLLEKELPFEINSEEERELLSLIIRVHELEIDKITLQSERLTREHALRQRDLTIMRYDRQRQICEEIITRQRKIMEDGKISLPQDLQELYHLYQQELHTDTYPDANMNEVHSLSGSGKLPPILSKRLGYHRIRTQTSENEESDNSTRTPSSSPGSDWASPLPPISSRVFASSATNMNLPPPSVLFPPISRSFQDFS</sequence>
<dbReference type="GO" id="GO:0007018">
    <property type="term" value="P:microtubule-based movement"/>
    <property type="evidence" value="ECO:0007669"/>
    <property type="project" value="InterPro"/>
</dbReference>
<evidence type="ECO:0000256" key="9">
    <source>
        <dbReference type="RuleBase" id="RU000394"/>
    </source>
</evidence>
<dbReference type="Pfam" id="PF00225">
    <property type="entry name" value="Kinesin"/>
    <property type="match status" value="1"/>
</dbReference>
<dbReference type="PRINTS" id="PR00380">
    <property type="entry name" value="KINESINHEAVY"/>
</dbReference>
<proteinExistence type="inferred from homology"/>
<dbReference type="InterPro" id="IPR036961">
    <property type="entry name" value="Kinesin_motor_dom_sf"/>
</dbReference>
<dbReference type="GO" id="GO:0008017">
    <property type="term" value="F:microtubule binding"/>
    <property type="evidence" value="ECO:0007669"/>
    <property type="project" value="InterPro"/>
</dbReference>
<dbReference type="GO" id="GO:0005524">
    <property type="term" value="F:ATP binding"/>
    <property type="evidence" value="ECO:0007669"/>
    <property type="project" value="UniProtKB-KW"/>
</dbReference>
<dbReference type="InterPro" id="IPR019821">
    <property type="entry name" value="Kinesin_motor_CS"/>
</dbReference>
<dbReference type="PROSITE" id="PS00411">
    <property type="entry name" value="KINESIN_MOTOR_1"/>
    <property type="match status" value="1"/>
</dbReference>
<reference evidence="13 14" key="1">
    <citation type="submission" date="2023-10" db="EMBL/GenBank/DDBJ databases">
        <title>Genomes of two closely related lineages of the louse Polyplax serrata with different host specificities.</title>
        <authorList>
            <person name="Martinu J."/>
            <person name="Tarabai H."/>
            <person name="Stefka J."/>
            <person name="Hypsa V."/>
        </authorList>
    </citation>
    <scope>NUCLEOTIDE SEQUENCE [LARGE SCALE GENOMIC DNA]</scope>
    <source>
        <strain evidence="13">HR10_N</strain>
    </source>
</reference>
<keyword evidence="2 9" id="KW-0493">Microtubule</keyword>
<keyword evidence="3 9" id="KW-0547">Nucleotide-binding</keyword>
<evidence type="ECO:0000256" key="3">
    <source>
        <dbReference type="ARBA" id="ARBA00022741"/>
    </source>
</evidence>
<protein>
    <recommendedName>
        <fullName evidence="9">Kinesin-like protein</fullName>
    </recommendedName>
</protein>
<keyword evidence="7" id="KW-0206">Cytoskeleton</keyword>
<dbReference type="PROSITE" id="PS50067">
    <property type="entry name" value="KINESIN_MOTOR_2"/>
    <property type="match status" value="1"/>
</dbReference>
<evidence type="ECO:0000313" key="13">
    <source>
        <dbReference type="EMBL" id="KAK6643350.1"/>
    </source>
</evidence>
<dbReference type="Proteomes" id="UP001372834">
    <property type="component" value="Unassembled WGS sequence"/>
</dbReference>
<dbReference type="AlphaFoldDB" id="A0AAN8SBB3"/>
<feature type="coiled-coil region" evidence="10">
    <location>
        <begin position="322"/>
        <end position="380"/>
    </location>
</feature>
<evidence type="ECO:0000256" key="11">
    <source>
        <dbReference type="SAM" id="MobiDB-lite"/>
    </source>
</evidence>
<evidence type="ECO:0000256" key="4">
    <source>
        <dbReference type="ARBA" id="ARBA00022840"/>
    </source>
</evidence>
<comment type="similarity">
    <text evidence="8 9">Belongs to the TRAFAC class myosin-kinesin ATPase superfamily. Kinesin family.</text>
</comment>
<evidence type="ECO:0000256" key="6">
    <source>
        <dbReference type="ARBA" id="ARBA00023175"/>
    </source>
</evidence>
<dbReference type="PANTHER" id="PTHR47968:SF13">
    <property type="entry name" value="KINESIN-LIKE PROTEIN KIF19 ISOFORM X1"/>
    <property type="match status" value="1"/>
</dbReference>
<keyword evidence="5 10" id="KW-0175">Coiled coil</keyword>
<organism evidence="13 14">
    <name type="scientific">Polyplax serrata</name>
    <name type="common">Common mouse louse</name>
    <dbReference type="NCBI Taxonomy" id="468196"/>
    <lineage>
        <taxon>Eukaryota</taxon>
        <taxon>Metazoa</taxon>
        <taxon>Ecdysozoa</taxon>
        <taxon>Arthropoda</taxon>
        <taxon>Hexapoda</taxon>
        <taxon>Insecta</taxon>
        <taxon>Pterygota</taxon>
        <taxon>Neoptera</taxon>
        <taxon>Paraneoptera</taxon>
        <taxon>Psocodea</taxon>
        <taxon>Troctomorpha</taxon>
        <taxon>Phthiraptera</taxon>
        <taxon>Anoplura</taxon>
        <taxon>Polyplacidae</taxon>
        <taxon>Polyplax</taxon>
    </lineage>
</organism>
<dbReference type="InterPro" id="IPR027417">
    <property type="entry name" value="P-loop_NTPase"/>
</dbReference>
<evidence type="ECO:0000256" key="10">
    <source>
        <dbReference type="SAM" id="Coils"/>
    </source>
</evidence>
<comment type="subcellular location">
    <subcellularLocation>
        <location evidence="1">Cytoplasm</location>
        <location evidence="1">Cytoskeleton</location>
    </subcellularLocation>
</comment>
<dbReference type="InterPro" id="IPR001752">
    <property type="entry name" value="Kinesin_motor_dom"/>
</dbReference>
<comment type="caution">
    <text evidence="13">The sequence shown here is derived from an EMBL/GenBank/DDBJ whole genome shotgun (WGS) entry which is preliminary data.</text>
</comment>
<feature type="region of interest" description="Disordered" evidence="11">
    <location>
        <begin position="469"/>
        <end position="532"/>
    </location>
</feature>
<dbReference type="EMBL" id="JAWJWE010000002">
    <property type="protein sequence ID" value="KAK6643350.1"/>
    <property type="molecule type" value="Genomic_DNA"/>
</dbReference>
<dbReference type="GO" id="GO:0003777">
    <property type="term" value="F:microtubule motor activity"/>
    <property type="evidence" value="ECO:0007669"/>
    <property type="project" value="InterPro"/>
</dbReference>
<feature type="domain" description="Kinesin motor" evidence="12">
    <location>
        <begin position="1"/>
        <end position="140"/>
    </location>
</feature>
<name>A0AAN8SBB3_POLSC</name>